<dbReference type="InterPro" id="IPR036514">
    <property type="entry name" value="SGNH_hydro_sf"/>
</dbReference>
<accession>A0A6J6LWY1</accession>
<gene>
    <name evidence="1" type="ORF">UFOPK2295_00476</name>
</gene>
<dbReference type="SUPFAM" id="SSF52266">
    <property type="entry name" value="SGNH hydrolase"/>
    <property type="match status" value="1"/>
</dbReference>
<dbReference type="CDD" id="cd00229">
    <property type="entry name" value="SGNH_hydrolase"/>
    <property type="match status" value="1"/>
</dbReference>
<protein>
    <submittedName>
        <fullName evidence="1">Unannotated protein</fullName>
    </submittedName>
</protein>
<dbReference type="AlphaFoldDB" id="A0A6J6LWY1"/>
<evidence type="ECO:0000313" key="1">
    <source>
        <dbReference type="EMBL" id="CAB4665458.1"/>
    </source>
</evidence>
<proteinExistence type="predicted"/>
<organism evidence="1">
    <name type="scientific">freshwater metagenome</name>
    <dbReference type="NCBI Taxonomy" id="449393"/>
    <lineage>
        <taxon>unclassified sequences</taxon>
        <taxon>metagenomes</taxon>
        <taxon>ecological metagenomes</taxon>
    </lineage>
</organism>
<reference evidence="1" key="1">
    <citation type="submission" date="2020-05" db="EMBL/GenBank/DDBJ databases">
        <authorList>
            <person name="Chiriac C."/>
            <person name="Salcher M."/>
            <person name="Ghai R."/>
            <person name="Kavagutti S V."/>
        </authorList>
    </citation>
    <scope>NUCLEOTIDE SEQUENCE</scope>
</reference>
<dbReference type="Gene3D" id="3.40.50.1110">
    <property type="entry name" value="SGNH hydrolase"/>
    <property type="match status" value="1"/>
</dbReference>
<name>A0A6J6LWY1_9ZZZZ</name>
<dbReference type="EMBL" id="CAEZWV010000006">
    <property type="protein sequence ID" value="CAB4665458.1"/>
    <property type="molecule type" value="Genomic_DNA"/>
</dbReference>
<sequence length="233" mass="25908">MSFRGRRLAIIVAAMCCAATSLAVPRASADRINVLIVGDSVASVLRWAPESMKPMWGTTYNTTLEVWGCQKLLDPGCIDSARKSALDQIVKHRSSDIDIVVIATGYNDTGAEYVRRAIRRINTEVKSQGASLMWLTYRENGNVKIKNRAFNAVLQEEAKRLRITLLDWEFIARKNKHWFSGDRVHMNKFGGLQLARHIKKALDLKMGFTKATTTTTSTTSTTTTTVVATTIPS</sequence>